<protein>
    <recommendedName>
        <fullName evidence="1">Non-structural protein NS1</fullName>
    </recommendedName>
</protein>
<reference evidence="2" key="1">
    <citation type="journal article" date="2018" name="J. Gen. Virol.">
        <title>Identification and characterization of novel mosquito-borne (Kammavanpettai virus) and tick-borne (Wad Medani) reoviruses isolated in India.</title>
        <authorList>
            <person name="Yadav P.D."/>
            <person name="Shete A.M."/>
            <person name="Nyayanit D.A."/>
            <person name="Albarino C.G."/>
            <person name="Jain S."/>
            <person name="Guerrero L.W."/>
            <person name="Kumar S."/>
            <person name="Patil D.Y."/>
            <person name="Nichol S.T."/>
            <person name="Mourya D.T."/>
        </authorList>
    </citation>
    <scope>NUCLEOTIDE SEQUENCE</scope>
    <source>
        <strain evidence="2">66413</strain>
    </source>
</reference>
<dbReference type="Pfam" id="PF01718">
    <property type="entry name" value="Orbi_NS1"/>
    <property type="match status" value="1"/>
</dbReference>
<sequence>MDAFLIFARLSEDETALLTLFNEIRDYVHCSHRAGSCRIYGRCAKEEFVTVCTMIVERLDVHASRTFVNIIMEYCSTASNIWCAVASHIREYAGDITRDHDELKAQVDRVCDNSRFVEHLSSIRRSGPSRSYHYVDDSVSLMHAFYVPVAIGQPLPIQSIMRLGRFVLCFVDSRAKPDAFIHPNDFNARGFTTPIWDYVVNTLPDRCSFTGSRAQPTTLVFLPGIMNLTLTEAQKAKILRTLDSDKKFFDAMYTRDAPRFFFQRFGLDGSCMNDVNTLLLGKIDNVISVLEMQWRKDHQEADDFFLPTLLLRMYFRSEIDCAPGAVHPVADWFNTTQKEHCQLCFLWKHHITHVTLIDTRMHDYCEDACVRKARILDHGGCSGFKDPILRSQELFSRVGEHWIALTCYTAKQAVITTLTSICKYLRCDGLDNSDAYNIALTCIGRTYLHWLPSDSDAHALFRALAFVMMHKVFETNYSLLSWCDLGQFLDAMFSPLVETPHVSAKMISTLARASIYACRKSEMIRMTLLSHEDQVYVRPVSPTSAPQDVDGFIGGGNVPMRFASIHAQDLFGNAAATYRQ</sequence>
<organism evidence="2">
    <name type="scientific">Kammavanpettai virus</name>
    <dbReference type="NCBI Taxonomy" id="2282480"/>
    <lineage>
        <taxon>Viruses</taxon>
        <taxon>Riboviria</taxon>
        <taxon>Orthornavirae</taxon>
        <taxon>Duplornaviricota</taxon>
        <taxon>Resentoviricetes</taxon>
        <taxon>Reovirales</taxon>
        <taxon>Sedoreoviridae</taxon>
        <taxon>Orbivirus</taxon>
    </lineage>
</organism>
<name>A0A3G1RP40_9REOV</name>
<proteinExistence type="predicted"/>
<accession>A0A3G1RP40</accession>
<dbReference type="InterPro" id="IPR002630">
    <property type="entry name" value="Orbi_NS1"/>
</dbReference>
<dbReference type="EMBL" id="MG770347">
    <property type="protein sequence ID" value="AXF35754.1"/>
    <property type="molecule type" value="Genomic_RNA"/>
</dbReference>
<evidence type="ECO:0000256" key="1">
    <source>
        <dbReference type="ARBA" id="ARBA00014071"/>
    </source>
</evidence>
<gene>
    <name evidence="2" type="primary">NS1</name>
</gene>
<evidence type="ECO:0000313" key="2">
    <source>
        <dbReference type="EMBL" id="AXF35754.1"/>
    </source>
</evidence>